<dbReference type="STRING" id="139420.A0A371CZG7"/>
<dbReference type="InterPro" id="IPR001138">
    <property type="entry name" value="Zn2Cys6_DnaBD"/>
</dbReference>
<name>A0A371CZG7_9APHY</name>
<dbReference type="SMART" id="SM00066">
    <property type="entry name" value="GAL4"/>
    <property type="match status" value="1"/>
</dbReference>
<dbReference type="GO" id="GO:0008270">
    <property type="term" value="F:zinc ion binding"/>
    <property type="evidence" value="ECO:0007669"/>
    <property type="project" value="InterPro"/>
</dbReference>
<evidence type="ECO:0000313" key="6">
    <source>
        <dbReference type="Proteomes" id="UP000256964"/>
    </source>
</evidence>
<evidence type="ECO:0000256" key="2">
    <source>
        <dbReference type="ARBA" id="ARBA00023242"/>
    </source>
</evidence>
<evidence type="ECO:0000256" key="3">
    <source>
        <dbReference type="SAM" id="MobiDB-lite"/>
    </source>
</evidence>
<dbReference type="SUPFAM" id="SSF57701">
    <property type="entry name" value="Zn2/Cys6 DNA-binding domain"/>
    <property type="match status" value="1"/>
</dbReference>
<feature type="region of interest" description="Disordered" evidence="3">
    <location>
        <begin position="88"/>
        <end position="108"/>
    </location>
</feature>
<evidence type="ECO:0000313" key="5">
    <source>
        <dbReference type="EMBL" id="RDX45678.1"/>
    </source>
</evidence>
<dbReference type="Pfam" id="PF04082">
    <property type="entry name" value="Fungal_trans"/>
    <property type="match status" value="1"/>
</dbReference>
<dbReference type="PROSITE" id="PS50048">
    <property type="entry name" value="ZN2_CY6_FUNGAL_2"/>
    <property type="match status" value="1"/>
</dbReference>
<dbReference type="CDD" id="cd00067">
    <property type="entry name" value="GAL4"/>
    <property type="match status" value="1"/>
</dbReference>
<proteinExistence type="predicted"/>
<feature type="region of interest" description="Disordered" evidence="3">
    <location>
        <begin position="691"/>
        <end position="795"/>
    </location>
</feature>
<keyword evidence="2" id="KW-0539">Nucleus</keyword>
<dbReference type="OrthoDB" id="2750010at2759"/>
<dbReference type="Pfam" id="PF00172">
    <property type="entry name" value="Zn_clus"/>
    <property type="match status" value="1"/>
</dbReference>
<feature type="domain" description="Zn(2)-C6 fungal-type" evidence="4">
    <location>
        <begin position="18"/>
        <end position="51"/>
    </location>
</feature>
<dbReference type="EMBL" id="KZ857435">
    <property type="protein sequence ID" value="RDX45678.1"/>
    <property type="molecule type" value="Genomic_DNA"/>
</dbReference>
<gene>
    <name evidence="5" type="ORF">OH76DRAFT_1407866</name>
</gene>
<dbReference type="Gene3D" id="4.10.240.10">
    <property type="entry name" value="Zn(2)-C6 fungal-type DNA-binding domain"/>
    <property type="match status" value="1"/>
</dbReference>
<dbReference type="AlphaFoldDB" id="A0A371CZG7"/>
<protein>
    <recommendedName>
        <fullName evidence="4">Zn(2)-C6 fungal-type domain-containing protein</fullName>
    </recommendedName>
</protein>
<feature type="compositionally biased region" description="Low complexity" evidence="3">
    <location>
        <begin position="727"/>
        <end position="738"/>
    </location>
</feature>
<dbReference type="GO" id="GO:0003677">
    <property type="term" value="F:DNA binding"/>
    <property type="evidence" value="ECO:0007669"/>
    <property type="project" value="InterPro"/>
</dbReference>
<dbReference type="PROSITE" id="PS00463">
    <property type="entry name" value="ZN2_CY6_FUNGAL_1"/>
    <property type="match status" value="1"/>
</dbReference>
<organism evidence="5 6">
    <name type="scientific">Lentinus brumalis</name>
    <dbReference type="NCBI Taxonomy" id="2498619"/>
    <lineage>
        <taxon>Eukaryota</taxon>
        <taxon>Fungi</taxon>
        <taxon>Dikarya</taxon>
        <taxon>Basidiomycota</taxon>
        <taxon>Agaricomycotina</taxon>
        <taxon>Agaricomycetes</taxon>
        <taxon>Polyporales</taxon>
        <taxon>Polyporaceae</taxon>
        <taxon>Lentinus</taxon>
    </lineage>
</organism>
<dbReference type="CDD" id="cd12148">
    <property type="entry name" value="fungal_TF_MHR"/>
    <property type="match status" value="1"/>
</dbReference>
<dbReference type="SMART" id="SM00906">
    <property type="entry name" value="Fungal_trans"/>
    <property type="match status" value="1"/>
</dbReference>
<dbReference type="InterPro" id="IPR007219">
    <property type="entry name" value="XnlR_reg_dom"/>
</dbReference>
<dbReference type="InterPro" id="IPR050987">
    <property type="entry name" value="AtrR-like"/>
</dbReference>
<dbReference type="InterPro" id="IPR036864">
    <property type="entry name" value="Zn2-C6_fun-type_DNA-bd_sf"/>
</dbReference>
<dbReference type="GO" id="GO:0006351">
    <property type="term" value="P:DNA-templated transcription"/>
    <property type="evidence" value="ECO:0007669"/>
    <property type="project" value="InterPro"/>
</dbReference>
<reference evidence="5 6" key="1">
    <citation type="journal article" date="2018" name="Biotechnol. Biofuels">
        <title>Integrative visual omics of the white-rot fungus Polyporus brumalis exposes the biotechnological potential of its oxidative enzymes for delignifying raw plant biomass.</title>
        <authorList>
            <person name="Miyauchi S."/>
            <person name="Rancon A."/>
            <person name="Drula E."/>
            <person name="Hage H."/>
            <person name="Chaduli D."/>
            <person name="Favel A."/>
            <person name="Grisel S."/>
            <person name="Henrissat B."/>
            <person name="Herpoel-Gimbert I."/>
            <person name="Ruiz-Duenas F.J."/>
            <person name="Chevret D."/>
            <person name="Hainaut M."/>
            <person name="Lin J."/>
            <person name="Wang M."/>
            <person name="Pangilinan J."/>
            <person name="Lipzen A."/>
            <person name="Lesage-Meessen L."/>
            <person name="Navarro D."/>
            <person name="Riley R."/>
            <person name="Grigoriev I.V."/>
            <person name="Zhou S."/>
            <person name="Raouche S."/>
            <person name="Rosso M.N."/>
        </authorList>
    </citation>
    <scope>NUCLEOTIDE SEQUENCE [LARGE SCALE GENOMIC DNA]</scope>
    <source>
        <strain evidence="5 6">BRFM 1820</strain>
    </source>
</reference>
<sequence length="906" mass="100845">MSGDEEDSFPPRRRHHRACDFCRRRKVCCDASEVAGNRCSRCAAAGLDCQYSPGKKASARLTMKYVEALEDRLKRMEGLIEKLHPNAQTTEHLGIDSSEGDPKPARGTVSVGAMTLFELPSTSAPTATPLHPPPLYKLTQYDSDQLESSDDDAEVAVGSAVGFLGKSSNRDLILNLMHLKKGEITDKRSLPQLSQKRLNWKPRPYEIPVILDDPHTVPYSDFPEPDLMIRLVDAYFEHFNVYLPLLHRPTLENDIQRGLHIRDRSFGSVILLVCAMGAIWTQDHRLRPPPPGVGPGWEWFDQVGHEQWSLLTRPKLHDLQACALMAAYMCSSHVHQSNWMILTLGIRMAIDVGAHRKKTYDTFPTAEQEQWKRAFWVLVAMDRLASFALGRPCAIHEEDFDVDPMTECDDEYWNNSDPALSFKQPPGKPSKITFANCFIRLLMILAFASRTIYTINKSKLLLGFVGAEWKQNIVAEIDSALNKWRDSVPEHLRWDPTREDPIFFKQSAFLYTNFYQIQIFIHRQFIPSPRRPRPTHQLPSLMICVSASRACMEVVKVQWKRTGVSDYALTPLHMVLFNTCLVVLVNLWGGKPSEREAEALVADVRKCMDIMKALEGSNPAATKIRTMLTALMTFTPSKPSSSSPGQRAQPSDFGDLIIAAMETLRLSLTGDPRLEDKQFEDLIYTIKMRNSKSGKVPSDPRSSSHPFATTSSSTASPEIGEMSAFYDSSSPQSDPLLSKATISEGPSTDSSPATQQRASVFLPSSYRGSATPRASGLAPTSTSTAPHEGLSVRGPDGMMDLAMCGDSLLETLAEYMQEADGASAGTYYPPDSMHSYRPQFPIEAQDPPMNPEADFSTWLAGEIGGDAPWTLPPVQNLVSPSGDVDWDTYLQMMGPLPYGEAARSGY</sequence>
<dbReference type="GO" id="GO:0000981">
    <property type="term" value="F:DNA-binding transcription factor activity, RNA polymerase II-specific"/>
    <property type="evidence" value="ECO:0007669"/>
    <property type="project" value="InterPro"/>
</dbReference>
<feature type="compositionally biased region" description="Polar residues" evidence="3">
    <location>
        <begin position="740"/>
        <end position="758"/>
    </location>
</feature>
<keyword evidence="1" id="KW-0479">Metal-binding</keyword>
<accession>A0A371CZG7</accession>
<evidence type="ECO:0000259" key="4">
    <source>
        <dbReference type="PROSITE" id="PS50048"/>
    </source>
</evidence>
<keyword evidence="6" id="KW-1185">Reference proteome</keyword>
<dbReference type="PANTHER" id="PTHR46910">
    <property type="entry name" value="TRANSCRIPTION FACTOR PDR1"/>
    <property type="match status" value="1"/>
</dbReference>
<evidence type="ECO:0000256" key="1">
    <source>
        <dbReference type="ARBA" id="ARBA00022723"/>
    </source>
</evidence>
<dbReference type="Proteomes" id="UP000256964">
    <property type="component" value="Unassembled WGS sequence"/>
</dbReference>
<feature type="compositionally biased region" description="Low complexity" evidence="3">
    <location>
        <begin position="703"/>
        <end position="717"/>
    </location>
</feature>
<dbReference type="PANTHER" id="PTHR46910:SF38">
    <property type="entry name" value="ZN(2)-C6 FUNGAL-TYPE DOMAIN-CONTAINING PROTEIN"/>
    <property type="match status" value="1"/>
</dbReference>